<accession>A0ACC1SIW8</accession>
<sequence>MKAAVLALAASASGASAFLPKRLFGPPKIFAQTANGNGEFQQLIDHENPRLGTFSQQFWWNDEHYKGPGSPVVLFTPGEAAAAPYTGYMTNQSIMGAFAQAIGAAVVMVEHRYWGNSSPYATLDTKNLRYLTLKNAIADLTNFAKTAGLPFDPTGSHQPSWFSIPYWNPLWPYNTSHTAGVLCTLAIKRCWDDVLRYLVDQGAVLDSQDTEIPKTRTWPPMSQALAHILPTEGSIQFAPEIYQGLPIRDTSRRLPWTDSDPIPGFHILVESEKFQRLACSSLEEYHSKCEDLMSILVDAGADPLAIHHKQDVAACLVVPKNEPCSTRVLRHFLSLHPQRSWQRPPGALHCALNSIRPNTEHVQLLLQNHYVPNEEDSRGFTPLHVAAYMNESTDAMKLLLERGAHPDDGGSEGFPPLIRTLYDNSLDKFLFLLEYGADAGLRHDGKSLLTNILQMSDTVVVLKYHLVKVLQHFRAVNVYEAETDTCPALCIGVTQRVEQGHKTKILDILVDNIPEHHLQTQLDKSLHFCCKPSEPRIFWTVNVDGLFYLLDKGADPRLARQGKDNLLHLICSKSRYTDHEHRGQFKALLGTGVLDLNSPGNKGRRPLHVAIGSSQRDFVLLLLEHGADTSIADDEGLTPIQTLCSQKCPEYDISYTLKTLEGCLNDTYYEGHRGEAASGFTFRSMKFDIKESLSQEEMLQSLLHHGADPLAKNRQGQNSLMLACKKGNTILVAGILHWLSQPERLSTGALKTALHAKDSNRNSCFHLTAIGGHYRTLKVLLGLQFLVKPITNHWRLQAVRGEDSSASKQSSEEEKMRREEISYSRKQHTLSFLRDGLVTFGKLDDVTFSIGGKWRTEEESITLPNVYIDEWGMERSTMVTKNFVLASEKNHQGKTPLHLAARRGHLDFVKVLLEITDQDVSVTDNQGKTAADCASEGNHFDIHSVLENLG</sequence>
<dbReference type="Proteomes" id="UP001148629">
    <property type="component" value="Unassembled WGS sequence"/>
</dbReference>
<comment type="caution">
    <text evidence="1">The sequence shown here is derived from an EMBL/GenBank/DDBJ whole genome shotgun (WGS) entry which is preliminary data.</text>
</comment>
<reference evidence="1" key="1">
    <citation type="submission" date="2022-08" db="EMBL/GenBank/DDBJ databases">
        <title>Genome Sequence of Fusarium decemcellulare.</title>
        <authorList>
            <person name="Buettner E."/>
        </authorList>
    </citation>
    <scope>NUCLEOTIDE SEQUENCE</scope>
    <source>
        <strain evidence="1">Babe19</strain>
    </source>
</reference>
<keyword evidence="2" id="KW-1185">Reference proteome</keyword>
<evidence type="ECO:0000313" key="2">
    <source>
        <dbReference type="Proteomes" id="UP001148629"/>
    </source>
</evidence>
<gene>
    <name evidence="1" type="ORF">NM208_g4940</name>
</gene>
<protein>
    <submittedName>
        <fullName evidence="1">Uncharacterized protein</fullName>
    </submittedName>
</protein>
<name>A0ACC1SIW8_9HYPO</name>
<dbReference type="EMBL" id="JANRMS010000393">
    <property type="protein sequence ID" value="KAJ3540707.1"/>
    <property type="molecule type" value="Genomic_DNA"/>
</dbReference>
<evidence type="ECO:0000313" key="1">
    <source>
        <dbReference type="EMBL" id="KAJ3540707.1"/>
    </source>
</evidence>
<proteinExistence type="predicted"/>
<organism evidence="1 2">
    <name type="scientific">Fusarium decemcellulare</name>
    <dbReference type="NCBI Taxonomy" id="57161"/>
    <lineage>
        <taxon>Eukaryota</taxon>
        <taxon>Fungi</taxon>
        <taxon>Dikarya</taxon>
        <taxon>Ascomycota</taxon>
        <taxon>Pezizomycotina</taxon>
        <taxon>Sordariomycetes</taxon>
        <taxon>Hypocreomycetidae</taxon>
        <taxon>Hypocreales</taxon>
        <taxon>Nectriaceae</taxon>
        <taxon>Fusarium</taxon>
        <taxon>Fusarium decemcellulare species complex</taxon>
    </lineage>
</organism>